<dbReference type="Gene3D" id="3.20.20.80">
    <property type="entry name" value="Glycosidases"/>
    <property type="match status" value="1"/>
</dbReference>
<keyword evidence="2 5" id="KW-0378">Hydrolase</keyword>
<keyword evidence="8" id="KW-0732">Signal</keyword>
<comment type="caution">
    <text evidence="12">The sequence shown here is derived from an EMBL/GenBank/DDBJ whole genome shotgun (WGS) entry which is preliminary data.</text>
</comment>
<evidence type="ECO:0000256" key="6">
    <source>
        <dbReference type="RuleBase" id="RU003679"/>
    </source>
</evidence>
<dbReference type="PIRSF" id="PIRSF006336">
    <property type="entry name" value="B-gal"/>
    <property type="match status" value="1"/>
</dbReference>
<evidence type="ECO:0000313" key="13">
    <source>
        <dbReference type="Proteomes" id="UP001239445"/>
    </source>
</evidence>
<comment type="similarity">
    <text evidence="1 6">Belongs to the glycosyl hydrolase 35 family.</text>
</comment>
<evidence type="ECO:0000259" key="9">
    <source>
        <dbReference type="Pfam" id="PF01301"/>
    </source>
</evidence>
<feature type="domain" description="Beta-galactosidase 1-like first all-beta" evidence="10">
    <location>
        <begin position="395"/>
        <end position="504"/>
    </location>
</feature>
<evidence type="ECO:0000256" key="3">
    <source>
        <dbReference type="ARBA" id="ARBA00023295"/>
    </source>
</evidence>
<dbReference type="GO" id="GO:0005975">
    <property type="term" value="P:carbohydrate metabolic process"/>
    <property type="evidence" value="ECO:0007669"/>
    <property type="project" value="InterPro"/>
</dbReference>
<evidence type="ECO:0000256" key="4">
    <source>
        <dbReference type="PIRSR" id="PIRSR006336-1"/>
    </source>
</evidence>
<evidence type="ECO:0000256" key="2">
    <source>
        <dbReference type="ARBA" id="ARBA00022801"/>
    </source>
</evidence>
<evidence type="ECO:0000256" key="7">
    <source>
        <dbReference type="SAM" id="MobiDB-lite"/>
    </source>
</evidence>
<dbReference type="PANTHER" id="PTHR23421">
    <property type="entry name" value="BETA-GALACTOSIDASE RELATED"/>
    <property type="match status" value="1"/>
</dbReference>
<feature type="domain" description="Beta-galactosidase galactose-binding" evidence="11">
    <location>
        <begin position="529"/>
        <end position="591"/>
    </location>
</feature>
<evidence type="ECO:0000256" key="1">
    <source>
        <dbReference type="ARBA" id="ARBA00009809"/>
    </source>
</evidence>
<evidence type="ECO:0000259" key="10">
    <source>
        <dbReference type="Pfam" id="PF21317"/>
    </source>
</evidence>
<feature type="active site" description="Nucleophile" evidence="4">
    <location>
        <position position="265"/>
    </location>
</feature>
<feature type="domain" description="Glycoside hydrolase 35 catalytic" evidence="9">
    <location>
        <begin position="40"/>
        <end position="353"/>
    </location>
</feature>
<keyword evidence="13" id="KW-1185">Reference proteome</keyword>
<feature type="active site" description="Proton donor" evidence="4">
    <location>
        <position position="188"/>
    </location>
</feature>
<protein>
    <recommendedName>
        <fullName evidence="5">Beta-galactosidase</fullName>
        <ecNumber evidence="5">3.2.1.23</ecNumber>
    </recommendedName>
</protein>
<dbReference type="Pfam" id="PF21317">
    <property type="entry name" value="BetaGal_ABD_1"/>
    <property type="match status" value="1"/>
</dbReference>
<dbReference type="EC" id="3.2.1.23" evidence="5"/>
<dbReference type="EMBL" id="MU839859">
    <property type="protein sequence ID" value="KAK1749415.1"/>
    <property type="molecule type" value="Genomic_DNA"/>
</dbReference>
<evidence type="ECO:0000256" key="8">
    <source>
        <dbReference type="SAM" id="SignalP"/>
    </source>
</evidence>
<feature type="compositionally biased region" description="Polar residues" evidence="7">
    <location>
        <begin position="603"/>
        <end position="612"/>
    </location>
</feature>
<dbReference type="InterPro" id="IPR048912">
    <property type="entry name" value="BetaGal1-like_ABD1"/>
</dbReference>
<dbReference type="AlphaFoldDB" id="A0AAJ0F5Q1"/>
<dbReference type="Gene3D" id="2.60.120.260">
    <property type="entry name" value="Galactose-binding domain-like"/>
    <property type="match status" value="2"/>
</dbReference>
<reference evidence="12" key="1">
    <citation type="submission" date="2023-06" db="EMBL/GenBank/DDBJ databases">
        <title>Genome-scale phylogeny and comparative genomics of the fungal order Sordariales.</title>
        <authorList>
            <consortium name="Lawrence Berkeley National Laboratory"/>
            <person name="Hensen N."/>
            <person name="Bonometti L."/>
            <person name="Westerberg I."/>
            <person name="Brannstrom I.O."/>
            <person name="Guillou S."/>
            <person name="Cros-Aarteil S."/>
            <person name="Calhoun S."/>
            <person name="Haridas S."/>
            <person name="Kuo A."/>
            <person name="Mondo S."/>
            <person name="Pangilinan J."/>
            <person name="Riley R."/>
            <person name="Labutti K."/>
            <person name="Andreopoulos B."/>
            <person name="Lipzen A."/>
            <person name="Chen C."/>
            <person name="Yanf M."/>
            <person name="Daum C."/>
            <person name="Ng V."/>
            <person name="Clum A."/>
            <person name="Steindorff A."/>
            <person name="Ohm R."/>
            <person name="Martin F."/>
            <person name="Silar P."/>
            <person name="Natvig D."/>
            <person name="Lalanne C."/>
            <person name="Gautier V."/>
            <person name="Ament-Velasquez S.L."/>
            <person name="Kruys A."/>
            <person name="Hutchinson M.I."/>
            <person name="Powell A.J."/>
            <person name="Barry K."/>
            <person name="Miller A.N."/>
            <person name="Grigoriev I.V."/>
            <person name="Debuchy R."/>
            <person name="Gladieux P."/>
            <person name="Thoren M.H."/>
            <person name="Johannesson H."/>
        </authorList>
    </citation>
    <scope>NUCLEOTIDE SEQUENCE</scope>
    <source>
        <strain evidence="12">PSN4</strain>
    </source>
</reference>
<dbReference type="InterPro" id="IPR001944">
    <property type="entry name" value="Glycoside_Hdrlase_35"/>
</dbReference>
<dbReference type="InterPro" id="IPR031330">
    <property type="entry name" value="Gly_Hdrlase_35_cat"/>
</dbReference>
<sequence length="629" mass="68171">MQTALTLAAVMAHCAIVVLATAAYTAPTTSNFTWTANSKSFILNGQPYNIIGGQIDPQRVPKEYWAQRIQMAKSMGLNTIFSYLYWQDLEKYQGHWDFTDRNDLASWYKAIADAGMKAVLRPGPYITAERDWGALPGWLGIIPGMQTRANNAPFLNATINYFNHVGEVIQPYLVSNGGPILMTQIENEYGYVGSDMNYKSALSSGMAKAFPGIRHYTNDCPSCMKAGSVPGALAIVDGSGPKNQIPQIRQQISDTSMQGPLMDGEVWITWFDAWGPHKGHTGTADASGDIDWVLSQGAHFSLYMFHGGTNWGFGNGGENNPLTPHTTSYDYGAVLDETGRPASTYNNMRNAIAKHVSNIPAVPSNPPLQSVSSFTLTPVARMFDFKPTVITSSSPKTIEACGTVFGYILYEHKATASASGAIAVGTGAPRDRIIVLVNGVRQGTLDAIYKNRPTVNVSLKSGDTLQLLVENLGRQKSGQMDQVKGIVGSVSVGGQALTGWDHYTFPFDSPPNLSSSSNNSISVADTSAPTWYRGTFKNTQTPDMAADTFLDLPSFTKGLVFVNGHNLGRYWTIGPQQQLFLPGAWLHESSGENEVLVLDLSPRSGSRTASGKSTRRWGNNPDPDCNNCS</sequence>
<dbReference type="PROSITE" id="PS01182">
    <property type="entry name" value="GLYCOSYL_HYDROL_F35"/>
    <property type="match status" value="1"/>
</dbReference>
<dbReference type="InterPro" id="IPR048913">
    <property type="entry name" value="BetaGal_gal-bd"/>
</dbReference>
<proteinExistence type="inferred from homology"/>
<dbReference type="GO" id="GO:0004565">
    <property type="term" value="F:beta-galactosidase activity"/>
    <property type="evidence" value="ECO:0007669"/>
    <property type="project" value="UniProtKB-EC"/>
</dbReference>
<feature type="chain" id="PRO_5042610936" description="Beta-galactosidase" evidence="8">
    <location>
        <begin position="23"/>
        <end position="629"/>
    </location>
</feature>
<organism evidence="12 13">
    <name type="scientific">Echria macrotheca</name>
    <dbReference type="NCBI Taxonomy" id="438768"/>
    <lineage>
        <taxon>Eukaryota</taxon>
        <taxon>Fungi</taxon>
        <taxon>Dikarya</taxon>
        <taxon>Ascomycota</taxon>
        <taxon>Pezizomycotina</taxon>
        <taxon>Sordariomycetes</taxon>
        <taxon>Sordariomycetidae</taxon>
        <taxon>Sordariales</taxon>
        <taxon>Schizotheciaceae</taxon>
        <taxon>Echria</taxon>
    </lineage>
</organism>
<dbReference type="InterPro" id="IPR019801">
    <property type="entry name" value="Glyco_hydro_35_CS"/>
</dbReference>
<dbReference type="SUPFAM" id="SSF49785">
    <property type="entry name" value="Galactose-binding domain-like"/>
    <property type="match status" value="1"/>
</dbReference>
<gene>
    <name evidence="12" type="ORF">QBC47DRAFT_426780</name>
</gene>
<feature type="region of interest" description="Disordered" evidence="7">
    <location>
        <begin position="602"/>
        <end position="629"/>
    </location>
</feature>
<dbReference type="PRINTS" id="PR00742">
    <property type="entry name" value="GLHYDRLASE35"/>
</dbReference>
<evidence type="ECO:0000313" key="12">
    <source>
        <dbReference type="EMBL" id="KAK1749415.1"/>
    </source>
</evidence>
<name>A0AAJ0F5Q1_9PEZI</name>
<evidence type="ECO:0000256" key="5">
    <source>
        <dbReference type="RuleBase" id="RU000675"/>
    </source>
</evidence>
<accession>A0AAJ0F5Q1</accession>
<dbReference type="Pfam" id="PF21467">
    <property type="entry name" value="BetaGal_gal-bd"/>
    <property type="match status" value="1"/>
</dbReference>
<dbReference type="InterPro" id="IPR017853">
    <property type="entry name" value="GH"/>
</dbReference>
<dbReference type="Proteomes" id="UP001239445">
    <property type="component" value="Unassembled WGS sequence"/>
</dbReference>
<dbReference type="SUPFAM" id="SSF51445">
    <property type="entry name" value="(Trans)glycosidases"/>
    <property type="match status" value="1"/>
</dbReference>
<dbReference type="InterPro" id="IPR008979">
    <property type="entry name" value="Galactose-bd-like_sf"/>
</dbReference>
<keyword evidence="3 5" id="KW-0326">Glycosidase</keyword>
<dbReference type="Pfam" id="PF01301">
    <property type="entry name" value="Glyco_hydro_35"/>
    <property type="match status" value="1"/>
</dbReference>
<feature type="signal peptide" evidence="8">
    <location>
        <begin position="1"/>
        <end position="22"/>
    </location>
</feature>
<comment type="catalytic activity">
    <reaction evidence="5">
        <text>Hydrolysis of terminal non-reducing beta-D-galactose residues in beta-D-galactosides.</text>
        <dbReference type="EC" id="3.2.1.23"/>
    </reaction>
</comment>
<dbReference type="InterPro" id="IPR026283">
    <property type="entry name" value="B-gal_1-like"/>
</dbReference>
<evidence type="ECO:0000259" key="11">
    <source>
        <dbReference type="Pfam" id="PF21467"/>
    </source>
</evidence>